<accession>A0A3S5AKN6</accession>
<evidence type="ECO:0000313" key="3">
    <source>
        <dbReference type="Proteomes" id="UP000270487"/>
    </source>
</evidence>
<organism evidence="2 3">
    <name type="scientific">Serratia fonticola</name>
    <dbReference type="NCBI Taxonomy" id="47917"/>
    <lineage>
        <taxon>Bacteria</taxon>
        <taxon>Pseudomonadati</taxon>
        <taxon>Pseudomonadota</taxon>
        <taxon>Gammaproteobacteria</taxon>
        <taxon>Enterobacterales</taxon>
        <taxon>Yersiniaceae</taxon>
        <taxon>Serratia</taxon>
    </lineage>
</organism>
<gene>
    <name evidence="2" type="ORF">NCTC13193_01378</name>
</gene>
<reference evidence="2 3" key="1">
    <citation type="submission" date="2018-12" db="EMBL/GenBank/DDBJ databases">
        <authorList>
            <consortium name="Pathogen Informatics"/>
        </authorList>
    </citation>
    <scope>NUCLEOTIDE SEQUENCE [LARGE SCALE GENOMIC DNA]</scope>
    <source>
        <strain evidence="2 3">NCTC13193</strain>
    </source>
</reference>
<proteinExistence type="predicted"/>
<feature type="transmembrane region" description="Helical" evidence="1">
    <location>
        <begin position="6"/>
        <end position="25"/>
    </location>
</feature>
<dbReference type="Proteomes" id="UP000270487">
    <property type="component" value="Chromosome"/>
</dbReference>
<feature type="transmembrane region" description="Helical" evidence="1">
    <location>
        <begin position="32"/>
        <end position="51"/>
    </location>
</feature>
<dbReference type="AlphaFoldDB" id="A0A3S5AKN6"/>
<sequence>MLYYYICVIFMAITMLPFLPVTLFTSAAILRCAAVSVLLALLWLAIAWAVVLP</sequence>
<keyword evidence="1" id="KW-0812">Transmembrane</keyword>
<protein>
    <submittedName>
        <fullName evidence="2">Uncharacterized protein</fullName>
    </submittedName>
</protein>
<dbReference type="EMBL" id="LR134492">
    <property type="protein sequence ID" value="VEI65675.1"/>
    <property type="molecule type" value="Genomic_DNA"/>
</dbReference>
<evidence type="ECO:0000256" key="1">
    <source>
        <dbReference type="SAM" id="Phobius"/>
    </source>
</evidence>
<name>A0A3S5AKN6_SERFO</name>
<evidence type="ECO:0000313" key="2">
    <source>
        <dbReference type="EMBL" id="VEI65675.1"/>
    </source>
</evidence>
<keyword evidence="1" id="KW-1133">Transmembrane helix</keyword>
<keyword evidence="1" id="KW-0472">Membrane</keyword>